<protein>
    <recommendedName>
        <fullName evidence="3">Peptidase A2 domain-containing protein</fullName>
    </recommendedName>
</protein>
<name>A0A329MQ03_9BACL</name>
<gene>
    <name evidence="1" type="ORF">DQG23_08435</name>
</gene>
<dbReference type="EMBL" id="QMFB01000003">
    <property type="protein sequence ID" value="RAV22051.1"/>
    <property type="molecule type" value="Genomic_DNA"/>
</dbReference>
<dbReference type="SUPFAM" id="SSF50630">
    <property type="entry name" value="Acid proteases"/>
    <property type="match status" value="1"/>
</dbReference>
<keyword evidence="2" id="KW-1185">Reference proteome</keyword>
<comment type="caution">
    <text evidence="1">The sequence shown here is derived from an EMBL/GenBank/DDBJ whole genome shotgun (WGS) entry which is preliminary data.</text>
</comment>
<dbReference type="Gene3D" id="2.40.70.10">
    <property type="entry name" value="Acid Proteases"/>
    <property type="match status" value="1"/>
</dbReference>
<dbReference type="InterPro" id="IPR021109">
    <property type="entry name" value="Peptidase_aspartic_dom_sf"/>
</dbReference>
<dbReference type="RefSeq" id="WP_113030361.1">
    <property type="nucleotide sequence ID" value="NZ_QMFB01000003.1"/>
</dbReference>
<dbReference type="Proteomes" id="UP000250369">
    <property type="component" value="Unassembled WGS sequence"/>
</dbReference>
<accession>A0A329MQ03</accession>
<proteinExistence type="predicted"/>
<sequence length="129" mass="14287">MKIKYDGQLLTTTITICYRGKILQIADAVIDTGSSHTVFSPDVLEVIGVTYENGDPVYEAYGIGGTVPFYTKVMDYIHVDTLRIEQVEVDVGILPKSHKGLLGLDILKAYGFIVDLDKLELYSPQCNDL</sequence>
<reference evidence="1 2" key="1">
    <citation type="journal article" date="2009" name="Int. J. Syst. Evol. Microbiol.">
        <title>Paenibacillus contaminans sp. nov., isolated from a contaminated laboratory plate.</title>
        <authorList>
            <person name="Chou J.H."/>
            <person name="Lee J.H."/>
            <person name="Lin M.C."/>
            <person name="Chang P.S."/>
            <person name="Arun A.B."/>
            <person name="Young C.C."/>
            <person name="Chen W.M."/>
        </authorList>
    </citation>
    <scope>NUCLEOTIDE SEQUENCE [LARGE SCALE GENOMIC DNA]</scope>
    <source>
        <strain evidence="1 2">CKOBP-6</strain>
    </source>
</reference>
<dbReference type="OrthoDB" id="463626at2"/>
<evidence type="ECO:0000313" key="1">
    <source>
        <dbReference type="EMBL" id="RAV22051.1"/>
    </source>
</evidence>
<organism evidence="1 2">
    <name type="scientific">Paenibacillus contaminans</name>
    <dbReference type="NCBI Taxonomy" id="450362"/>
    <lineage>
        <taxon>Bacteria</taxon>
        <taxon>Bacillati</taxon>
        <taxon>Bacillota</taxon>
        <taxon>Bacilli</taxon>
        <taxon>Bacillales</taxon>
        <taxon>Paenibacillaceae</taxon>
        <taxon>Paenibacillus</taxon>
    </lineage>
</organism>
<evidence type="ECO:0000313" key="2">
    <source>
        <dbReference type="Proteomes" id="UP000250369"/>
    </source>
</evidence>
<dbReference type="Pfam" id="PF13650">
    <property type="entry name" value="Asp_protease_2"/>
    <property type="match status" value="1"/>
</dbReference>
<dbReference type="AlphaFoldDB" id="A0A329MQ03"/>
<evidence type="ECO:0008006" key="3">
    <source>
        <dbReference type="Google" id="ProtNLM"/>
    </source>
</evidence>